<reference evidence="1" key="1">
    <citation type="submission" date="2022-06" db="EMBL/GenBank/DDBJ databases">
        <title>Gracilimonas sp. CAU 1638 isolated from sea sediment.</title>
        <authorList>
            <person name="Kim W."/>
        </authorList>
    </citation>
    <scope>NUCLEOTIDE SEQUENCE</scope>
    <source>
        <strain evidence="1">CAU 1638</strain>
    </source>
</reference>
<organism evidence="1 2">
    <name type="scientific">Gracilimonas sediminicola</name>
    <dbReference type="NCBI Taxonomy" id="2952158"/>
    <lineage>
        <taxon>Bacteria</taxon>
        <taxon>Pseudomonadati</taxon>
        <taxon>Balneolota</taxon>
        <taxon>Balneolia</taxon>
        <taxon>Balneolales</taxon>
        <taxon>Balneolaceae</taxon>
        <taxon>Gracilimonas</taxon>
    </lineage>
</organism>
<dbReference type="EMBL" id="JANDBC010000001">
    <property type="protein sequence ID" value="MCP9290018.1"/>
    <property type="molecule type" value="Genomic_DNA"/>
</dbReference>
<proteinExistence type="predicted"/>
<keyword evidence="2" id="KW-1185">Reference proteome</keyword>
<sequence length="76" mass="8568">MPVTERKTSHTEIDQDLEDGMVIGLQQTKSEQGSIRDAARACMKVVKPELDRLREMNKNLGTELKAEKRKKAQGSL</sequence>
<comment type="caution">
    <text evidence="1">The sequence shown here is derived from an EMBL/GenBank/DDBJ whole genome shotgun (WGS) entry which is preliminary data.</text>
</comment>
<dbReference type="AlphaFoldDB" id="A0A9X2L0D2"/>
<accession>A0A9X2L0D2</accession>
<protein>
    <submittedName>
        <fullName evidence="1">Uncharacterized protein</fullName>
    </submittedName>
</protein>
<evidence type="ECO:0000313" key="1">
    <source>
        <dbReference type="EMBL" id="MCP9290018.1"/>
    </source>
</evidence>
<gene>
    <name evidence="1" type="ORF">NM125_00330</name>
</gene>
<dbReference type="RefSeq" id="WP_255131702.1">
    <property type="nucleotide sequence ID" value="NZ_JANDBC010000001.1"/>
</dbReference>
<evidence type="ECO:0000313" key="2">
    <source>
        <dbReference type="Proteomes" id="UP001139125"/>
    </source>
</evidence>
<dbReference type="Proteomes" id="UP001139125">
    <property type="component" value="Unassembled WGS sequence"/>
</dbReference>
<name>A0A9X2L0D2_9BACT</name>